<name>A0A511X8M5_9PROT</name>
<dbReference type="GO" id="GO:0008448">
    <property type="term" value="F:N-acetylglucosamine-6-phosphate deacetylase activity"/>
    <property type="evidence" value="ECO:0007669"/>
    <property type="project" value="TreeGrafter"/>
</dbReference>
<comment type="caution">
    <text evidence="4">The sequence shown here is derived from an EMBL/GenBank/DDBJ whole genome shotgun (WGS) entry which is preliminary data.</text>
</comment>
<evidence type="ECO:0000259" key="3">
    <source>
        <dbReference type="Pfam" id="PF07969"/>
    </source>
</evidence>
<comment type="similarity">
    <text evidence="1">Belongs to the metallo-dependent hydrolases superfamily. NagA family.</text>
</comment>
<dbReference type="SUPFAM" id="SSF51556">
    <property type="entry name" value="Metallo-dependent hydrolases"/>
    <property type="match status" value="1"/>
</dbReference>
<dbReference type="Gene3D" id="3.20.20.140">
    <property type="entry name" value="Metal-dependent hydrolases"/>
    <property type="match status" value="1"/>
</dbReference>
<dbReference type="GO" id="GO:0006046">
    <property type="term" value="P:N-acetylglucosamine catabolic process"/>
    <property type="evidence" value="ECO:0007669"/>
    <property type="project" value="TreeGrafter"/>
</dbReference>
<evidence type="ECO:0000313" key="5">
    <source>
        <dbReference type="Proteomes" id="UP000321635"/>
    </source>
</evidence>
<dbReference type="InterPro" id="IPR013108">
    <property type="entry name" value="Amidohydro_3"/>
</dbReference>
<keyword evidence="2" id="KW-0378">Hydrolase</keyword>
<dbReference type="RefSeq" id="WP_026398004.1">
    <property type="nucleotide sequence ID" value="NZ_AUBI01000006.1"/>
</dbReference>
<keyword evidence="5" id="KW-1185">Reference proteome</keyword>
<dbReference type="SUPFAM" id="SSF51338">
    <property type="entry name" value="Composite domain of metallo-dependent hydrolases"/>
    <property type="match status" value="1"/>
</dbReference>
<dbReference type="PANTHER" id="PTHR11113">
    <property type="entry name" value="N-ACETYLGLUCOSAMINE-6-PHOSPHATE DEACETYLASE"/>
    <property type="match status" value="1"/>
</dbReference>
<evidence type="ECO:0000256" key="1">
    <source>
        <dbReference type="ARBA" id="ARBA00010716"/>
    </source>
</evidence>
<accession>A0A511X8M5</accession>
<protein>
    <submittedName>
        <fullName evidence="4">Isoaspartyl dipeptidase</fullName>
    </submittedName>
</protein>
<dbReference type="EMBL" id="BJYF01000006">
    <property type="protein sequence ID" value="GEN59300.1"/>
    <property type="molecule type" value="Genomic_DNA"/>
</dbReference>
<proteinExistence type="inferred from homology"/>
<dbReference type="Gene3D" id="2.30.40.10">
    <property type="entry name" value="Urease, subunit C, domain 1"/>
    <property type="match status" value="1"/>
</dbReference>
<evidence type="ECO:0000313" key="4">
    <source>
        <dbReference type="EMBL" id="GEN59300.1"/>
    </source>
</evidence>
<dbReference type="Pfam" id="PF07969">
    <property type="entry name" value="Amidohydro_3"/>
    <property type="match status" value="1"/>
</dbReference>
<dbReference type="PANTHER" id="PTHR11113:SF14">
    <property type="entry name" value="N-ACETYLGLUCOSAMINE-6-PHOSPHATE DEACETYLASE"/>
    <property type="match status" value="1"/>
</dbReference>
<dbReference type="InterPro" id="IPR011059">
    <property type="entry name" value="Metal-dep_hydrolase_composite"/>
</dbReference>
<dbReference type="STRING" id="1120919.GCA_000429165_02091"/>
<gene>
    <name evidence="4" type="ORF">ANI02nite_11840</name>
</gene>
<dbReference type="InterPro" id="IPR032466">
    <property type="entry name" value="Metal_Hydrolase"/>
</dbReference>
<feature type="domain" description="Amidohydrolase 3" evidence="3">
    <location>
        <begin position="251"/>
        <end position="370"/>
    </location>
</feature>
<organism evidence="4 5">
    <name type="scientific">Acetobacter nitrogenifigens DSM 23921 = NBRC 105050</name>
    <dbReference type="NCBI Taxonomy" id="1120919"/>
    <lineage>
        <taxon>Bacteria</taxon>
        <taxon>Pseudomonadati</taxon>
        <taxon>Pseudomonadota</taxon>
        <taxon>Alphaproteobacteria</taxon>
        <taxon>Acetobacterales</taxon>
        <taxon>Acetobacteraceae</taxon>
        <taxon>Acetobacter</taxon>
    </lineage>
</organism>
<dbReference type="AlphaFoldDB" id="A0A511X8M5"/>
<dbReference type="OrthoDB" id="9765769at2"/>
<evidence type="ECO:0000256" key="2">
    <source>
        <dbReference type="ARBA" id="ARBA00022801"/>
    </source>
</evidence>
<sequence length="393" mass="40819">MPQSHVEPERLTVLRVEELWSPSSLGAQDVVIQRDRIVAVLPDASGLLRLFGGPQPRELQAARAIPGLIDLHMHLLGGGDGDGLLGRMPEMSASALFADGVTTVATLLGVDTRFKTLAGLLNKAEGEAAAGLTCFAYTGGMGAEPPSILGDHVSDVALFARVIGAKAAIADPLYDTQVIALEALATQMRQARALTGKPSILHLHVGRGYEGLEPLFRLCDRTGLPPGQAAPTHVNRAAAVSPAFRQGLDWARQGGVIDFTCCLGPQDGSPVGMDPVRAVLEALDAGIPSDRLTLSSDAGVAVPDGSGGFRQVSGGVLMRDVRRLIAAGLSCETALALVTCNPAARLGISGRKGRIAAGFDADIVCLDDSGVVTQVLAGGVVRFTRTCDDMTPE</sequence>
<dbReference type="Proteomes" id="UP000321635">
    <property type="component" value="Unassembled WGS sequence"/>
</dbReference>
<reference evidence="4 5" key="1">
    <citation type="submission" date="2019-07" db="EMBL/GenBank/DDBJ databases">
        <title>Whole genome shotgun sequence of Acetobacter nitrogenifigens NBRC 105050.</title>
        <authorList>
            <person name="Hosoyama A."/>
            <person name="Uohara A."/>
            <person name="Ohji S."/>
            <person name="Ichikawa N."/>
        </authorList>
    </citation>
    <scope>NUCLEOTIDE SEQUENCE [LARGE SCALE GENOMIC DNA]</scope>
    <source>
        <strain evidence="4 5">NBRC 105050</strain>
    </source>
</reference>